<evidence type="ECO:0000313" key="1">
    <source>
        <dbReference type="EMBL" id="SUB60321.1"/>
    </source>
</evidence>
<dbReference type="Proteomes" id="UP000255101">
    <property type="component" value="Unassembled WGS sequence"/>
</dbReference>
<dbReference type="AlphaFoldDB" id="A0A379CDD5"/>
<proteinExistence type="predicted"/>
<reference evidence="1 2" key="1">
    <citation type="submission" date="2018-06" db="EMBL/GenBank/DDBJ databases">
        <authorList>
            <consortium name="Pathogen Informatics"/>
            <person name="Doyle S."/>
        </authorList>
    </citation>
    <scope>NUCLEOTIDE SEQUENCE [LARGE SCALE GENOMIC DNA]</scope>
    <source>
        <strain evidence="1 2">NCTC11460</strain>
    </source>
</reference>
<evidence type="ECO:0000313" key="2">
    <source>
        <dbReference type="Proteomes" id="UP000255101"/>
    </source>
</evidence>
<dbReference type="EMBL" id="UGTB01000004">
    <property type="protein sequence ID" value="SUB60321.1"/>
    <property type="molecule type" value="Genomic_DNA"/>
</dbReference>
<dbReference type="RefSeq" id="WP_002845870.1">
    <property type="nucleotide sequence ID" value="NZ_FOVA01000044.1"/>
</dbReference>
<protein>
    <submittedName>
        <fullName evidence="1">Uncharacterized protein</fullName>
    </submittedName>
</protein>
<gene>
    <name evidence="1" type="ORF">NCTC11460_00220</name>
</gene>
<accession>A0A379CDD5</accession>
<sequence>MSNIVKIKKIDNKVELKDLKIESDPCKILYTKYGILRGDDCMHDCKKGHPANGSIAY</sequence>
<name>A0A379CDD5_9FIRM</name>
<organism evidence="1 2">
    <name type="scientific">Peptostreptococcus anaerobius</name>
    <dbReference type="NCBI Taxonomy" id="1261"/>
    <lineage>
        <taxon>Bacteria</taxon>
        <taxon>Bacillati</taxon>
        <taxon>Bacillota</taxon>
        <taxon>Clostridia</taxon>
        <taxon>Peptostreptococcales</taxon>
        <taxon>Peptostreptococcaceae</taxon>
        <taxon>Peptostreptococcus</taxon>
    </lineage>
</organism>